<name>A0A107FA91_9BURK</name>
<feature type="compositionally biased region" description="Low complexity" evidence="1">
    <location>
        <begin position="20"/>
        <end position="36"/>
    </location>
</feature>
<sequence length="61" mass="6329">MGGTARRRGAYDISQPSPPARLFARGAAAGGNARANGADRRRGAHARGKGFPGFAYRIEAS</sequence>
<evidence type="ECO:0000313" key="3">
    <source>
        <dbReference type="Proteomes" id="UP000062998"/>
    </source>
</evidence>
<accession>A0A107FA91</accession>
<protein>
    <submittedName>
        <fullName evidence="2">Uncharacterized protein</fullName>
    </submittedName>
</protein>
<dbReference type="EMBL" id="LPIX01000092">
    <property type="protein sequence ID" value="KWD96435.1"/>
    <property type="molecule type" value="Genomic_DNA"/>
</dbReference>
<comment type="caution">
    <text evidence="2">The sequence shown here is derived from an EMBL/GenBank/DDBJ whole genome shotgun (WGS) entry which is preliminary data.</text>
</comment>
<feature type="region of interest" description="Disordered" evidence="1">
    <location>
        <begin position="1"/>
        <end position="46"/>
    </location>
</feature>
<proteinExistence type="predicted"/>
<evidence type="ECO:0000313" key="2">
    <source>
        <dbReference type="EMBL" id="KWD96435.1"/>
    </source>
</evidence>
<dbReference type="Proteomes" id="UP000062998">
    <property type="component" value="Unassembled WGS sequence"/>
</dbReference>
<organism evidence="2 3">
    <name type="scientific">Burkholderia ubonensis</name>
    <dbReference type="NCBI Taxonomy" id="101571"/>
    <lineage>
        <taxon>Bacteria</taxon>
        <taxon>Pseudomonadati</taxon>
        <taxon>Pseudomonadota</taxon>
        <taxon>Betaproteobacteria</taxon>
        <taxon>Burkholderiales</taxon>
        <taxon>Burkholderiaceae</taxon>
        <taxon>Burkholderia</taxon>
        <taxon>Burkholderia cepacia complex</taxon>
    </lineage>
</organism>
<evidence type="ECO:0000256" key="1">
    <source>
        <dbReference type="SAM" id="MobiDB-lite"/>
    </source>
</evidence>
<gene>
    <name evidence="2" type="ORF">WL73_23685</name>
</gene>
<dbReference type="AlphaFoldDB" id="A0A107FA91"/>
<reference evidence="2 3" key="1">
    <citation type="submission" date="2015-11" db="EMBL/GenBank/DDBJ databases">
        <title>Expanding the genomic diversity of Burkholderia species for the development of highly accurate diagnostics.</title>
        <authorList>
            <person name="Sahl J."/>
            <person name="Keim P."/>
            <person name="Wagner D."/>
        </authorList>
    </citation>
    <scope>NUCLEOTIDE SEQUENCE [LARGE SCALE GENOMIC DNA]</scope>
    <source>
        <strain evidence="2 3">MSMB2167WGS</strain>
    </source>
</reference>